<protein>
    <submittedName>
        <fullName evidence="1">Uncharacterized protein</fullName>
    </submittedName>
</protein>
<dbReference type="AlphaFoldDB" id="A0AAP0PU69"/>
<accession>A0AAP0PU69</accession>
<proteinExistence type="predicted"/>
<comment type="caution">
    <text evidence="1">The sequence shown here is derived from an EMBL/GenBank/DDBJ whole genome shotgun (WGS) entry which is preliminary data.</text>
</comment>
<dbReference type="Proteomes" id="UP001417504">
    <property type="component" value="Unassembled WGS sequence"/>
</dbReference>
<dbReference type="SUPFAM" id="SSF49599">
    <property type="entry name" value="TRAF domain-like"/>
    <property type="match status" value="1"/>
</dbReference>
<reference evidence="1 2" key="1">
    <citation type="submission" date="2024-01" db="EMBL/GenBank/DDBJ databases">
        <title>Genome assemblies of Stephania.</title>
        <authorList>
            <person name="Yang L."/>
        </authorList>
    </citation>
    <scope>NUCLEOTIDE SEQUENCE [LARGE SCALE GENOMIC DNA]</scope>
    <source>
        <strain evidence="1">QJT</strain>
        <tissue evidence="1">Leaf</tissue>
    </source>
</reference>
<keyword evidence="2" id="KW-1185">Reference proteome</keyword>
<name>A0AAP0PU69_9MAGN</name>
<evidence type="ECO:0000313" key="2">
    <source>
        <dbReference type="Proteomes" id="UP001417504"/>
    </source>
</evidence>
<organism evidence="1 2">
    <name type="scientific">Stephania japonica</name>
    <dbReference type="NCBI Taxonomy" id="461633"/>
    <lineage>
        <taxon>Eukaryota</taxon>
        <taxon>Viridiplantae</taxon>
        <taxon>Streptophyta</taxon>
        <taxon>Embryophyta</taxon>
        <taxon>Tracheophyta</taxon>
        <taxon>Spermatophyta</taxon>
        <taxon>Magnoliopsida</taxon>
        <taxon>Ranunculales</taxon>
        <taxon>Menispermaceae</taxon>
        <taxon>Menispermoideae</taxon>
        <taxon>Cissampelideae</taxon>
        <taxon>Stephania</taxon>
    </lineage>
</organism>
<sequence>MGTHIASEKFTVFIALASEGTDVRALFELPLLDHSWKGKHKVHSHFQRSLENGPYAFMWRAMLETSDFPKDDCQRKAFHSLMLQHQ</sequence>
<evidence type="ECO:0000313" key="1">
    <source>
        <dbReference type="EMBL" id="KAK9154629.1"/>
    </source>
</evidence>
<dbReference type="EMBL" id="JBBNAE010000001">
    <property type="protein sequence ID" value="KAK9154629.1"/>
    <property type="molecule type" value="Genomic_DNA"/>
</dbReference>
<gene>
    <name evidence="1" type="ORF">Sjap_002109</name>
</gene>